<organism evidence="1 2">
    <name type="scientific">Vigna angularis var. angularis</name>
    <dbReference type="NCBI Taxonomy" id="157739"/>
    <lineage>
        <taxon>Eukaryota</taxon>
        <taxon>Viridiplantae</taxon>
        <taxon>Streptophyta</taxon>
        <taxon>Embryophyta</taxon>
        <taxon>Tracheophyta</taxon>
        <taxon>Spermatophyta</taxon>
        <taxon>Magnoliopsida</taxon>
        <taxon>eudicotyledons</taxon>
        <taxon>Gunneridae</taxon>
        <taxon>Pentapetalae</taxon>
        <taxon>rosids</taxon>
        <taxon>fabids</taxon>
        <taxon>Fabales</taxon>
        <taxon>Fabaceae</taxon>
        <taxon>Papilionoideae</taxon>
        <taxon>50 kb inversion clade</taxon>
        <taxon>NPAAA clade</taxon>
        <taxon>indigoferoid/millettioid clade</taxon>
        <taxon>Phaseoleae</taxon>
        <taxon>Vigna</taxon>
    </lineage>
</organism>
<evidence type="ECO:0000313" key="2">
    <source>
        <dbReference type="Proteomes" id="UP000291084"/>
    </source>
</evidence>
<feature type="non-terminal residue" evidence="1">
    <location>
        <position position="1"/>
    </location>
</feature>
<protein>
    <recommendedName>
        <fullName evidence="3">Copia protein</fullName>
    </recommendedName>
</protein>
<dbReference type="AlphaFoldDB" id="A0A0S3R6E5"/>
<dbReference type="CDD" id="cd09272">
    <property type="entry name" value="RNase_HI_RT_Ty1"/>
    <property type="match status" value="1"/>
</dbReference>
<accession>A0A0S3R6E5</accession>
<evidence type="ECO:0008006" key="3">
    <source>
        <dbReference type="Google" id="ProtNLM"/>
    </source>
</evidence>
<keyword evidence="2" id="KW-1185">Reference proteome</keyword>
<dbReference type="OrthoDB" id="2551793at2759"/>
<proteinExistence type="predicted"/>
<reference evidence="1 2" key="1">
    <citation type="journal article" date="2015" name="Sci. Rep.">
        <title>The power of single molecule real-time sequencing technology in the de novo assembly of a eukaryotic genome.</title>
        <authorList>
            <person name="Sakai H."/>
            <person name="Naito K."/>
            <person name="Ogiso-Tanaka E."/>
            <person name="Takahashi Y."/>
            <person name="Iseki K."/>
            <person name="Muto C."/>
            <person name="Satou K."/>
            <person name="Teruya K."/>
            <person name="Shiroma A."/>
            <person name="Shimoji M."/>
            <person name="Hirano T."/>
            <person name="Itoh T."/>
            <person name="Kaga A."/>
            <person name="Tomooka N."/>
        </authorList>
    </citation>
    <scope>NUCLEOTIDE SEQUENCE [LARGE SCALE GENOMIC DNA]</scope>
    <source>
        <strain evidence="2">cv. Shumari</strain>
    </source>
</reference>
<dbReference type="Proteomes" id="UP000291084">
    <property type="component" value="Chromosome 1"/>
</dbReference>
<evidence type="ECO:0000313" key="1">
    <source>
        <dbReference type="EMBL" id="BAT76228.1"/>
    </source>
</evidence>
<sequence length="72" mass="8370">INLARNPVSHGRSKHIEVKFHFLRDVVNKERIKLTYCKTLEQLADLCTKPLAIDKFVNMRSKIGMVSFENLN</sequence>
<gene>
    <name evidence="1" type="primary">Vigan.01G420300</name>
    <name evidence="1" type="ORF">VIGAN_01420300</name>
</gene>
<dbReference type="EMBL" id="AP015034">
    <property type="protein sequence ID" value="BAT76228.1"/>
    <property type="molecule type" value="Genomic_DNA"/>
</dbReference>
<name>A0A0S3R6E5_PHAAN</name>